<accession>A0A498Q870</accession>
<feature type="region of interest" description="Disordered" evidence="1">
    <location>
        <begin position="125"/>
        <end position="158"/>
    </location>
</feature>
<protein>
    <submittedName>
        <fullName evidence="2">Uncharacterized protein</fullName>
    </submittedName>
</protein>
<evidence type="ECO:0000313" key="2">
    <source>
        <dbReference type="EMBL" id="VBA41547.1"/>
    </source>
</evidence>
<keyword evidence="3" id="KW-1185">Reference proteome</keyword>
<evidence type="ECO:0000256" key="1">
    <source>
        <dbReference type="SAM" id="MobiDB-lite"/>
    </source>
</evidence>
<reference evidence="2 3" key="1">
    <citation type="submission" date="2018-09" db="EMBL/GenBank/DDBJ databases">
        <authorList>
            <person name="Tagini F."/>
        </authorList>
    </citation>
    <scope>NUCLEOTIDE SEQUENCE [LARGE SCALE GENOMIC DNA]</scope>
    <source>
        <strain evidence="2 3">MK136</strain>
    </source>
</reference>
<dbReference type="EMBL" id="UPHP01000112">
    <property type="protein sequence ID" value="VBA41547.1"/>
    <property type="molecule type" value="Genomic_DNA"/>
</dbReference>
<organism evidence="2 3">
    <name type="scientific">Mycobacterium attenuatum</name>
    <dbReference type="NCBI Taxonomy" id="2341086"/>
    <lineage>
        <taxon>Bacteria</taxon>
        <taxon>Bacillati</taxon>
        <taxon>Actinomycetota</taxon>
        <taxon>Actinomycetes</taxon>
        <taxon>Mycobacteriales</taxon>
        <taxon>Mycobacteriaceae</taxon>
        <taxon>Mycobacterium</taxon>
    </lineage>
</organism>
<feature type="compositionally biased region" description="Basic and acidic residues" evidence="1">
    <location>
        <begin position="145"/>
        <end position="158"/>
    </location>
</feature>
<dbReference type="AlphaFoldDB" id="A0A498Q870"/>
<name>A0A498Q870_9MYCO</name>
<sequence>MSQSLHSPLPTQGVSRLTEEAGVGAAPGGHVLSGRLRRALGFEAPYVLDRLLSDRVVDTRAQAQEMFSETKKYLVLCELSPDTAIGMYSGLVDAAWHAFVLFTAEYIEYCQRFFGRYVGHAPTIAEPRPSSGSRSRKPVAAAVNADRRGDSRGPVRKKSSFDDFRHRYEAVFRQTLPDIWYDERCISLNRRMIRDDRQGSLSLTRHDGHVELCRPDGSSLVCVNELADAALQFILATGVFYVRELPGGLTDEEKIGLIQALTHCGTLKIAT</sequence>
<gene>
    <name evidence="2" type="ORF">LAUMK136_04105</name>
</gene>
<dbReference type="Proteomes" id="UP000273307">
    <property type="component" value="Unassembled WGS sequence"/>
</dbReference>
<evidence type="ECO:0000313" key="3">
    <source>
        <dbReference type="Proteomes" id="UP000273307"/>
    </source>
</evidence>
<proteinExistence type="predicted"/>